<keyword evidence="2" id="KW-1185">Reference proteome</keyword>
<organism evidence="1 2">
    <name type="scientific">Tritrichomonas musculus</name>
    <dbReference type="NCBI Taxonomy" id="1915356"/>
    <lineage>
        <taxon>Eukaryota</taxon>
        <taxon>Metamonada</taxon>
        <taxon>Parabasalia</taxon>
        <taxon>Tritrichomonadida</taxon>
        <taxon>Tritrichomonadidae</taxon>
        <taxon>Tritrichomonas</taxon>
    </lineage>
</organism>
<sequence length="208" mass="24715">MKSNQKQKVIIYIKDSKAKSMKITQQTQNIRDATNKQIRQLGHKYFSIKSLIEKLQIKRDDLFYIGKELEDEYKNVKTGIHLQNQQKRMKDSLYCWFASNFYSEIVQPDSNLLKRIIDLSNNLKILSTQNNYGNKKKTAITKDVVKNEIIEKENIKEDNLDSMNFQNIRINQEIDDFDNSNYSDKQIMKKEETSSNNLNFNYEDLFNF</sequence>
<evidence type="ECO:0000313" key="1">
    <source>
        <dbReference type="EMBL" id="KAK8899277.1"/>
    </source>
</evidence>
<dbReference type="EMBL" id="JAPFFF010000001">
    <property type="protein sequence ID" value="KAK8899277.1"/>
    <property type="molecule type" value="Genomic_DNA"/>
</dbReference>
<comment type="caution">
    <text evidence="1">The sequence shown here is derived from an EMBL/GenBank/DDBJ whole genome shotgun (WGS) entry which is preliminary data.</text>
</comment>
<proteinExistence type="predicted"/>
<protein>
    <submittedName>
        <fullName evidence="1">Uncharacterized protein</fullName>
    </submittedName>
</protein>
<name>A0ABR2L7T0_9EUKA</name>
<evidence type="ECO:0000313" key="2">
    <source>
        <dbReference type="Proteomes" id="UP001470230"/>
    </source>
</evidence>
<reference evidence="1 2" key="1">
    <citation type="submission" date="2024-04" db="EMBL/GenBank/DDBJ databases">
        <title>Tritrichomonas musculus Genome.</title>
        <authorList>
            <person name="Alves-Ferreira E."/>
            <person name="Grigg M."/>
            <person name="Lorenzi H."/>
            <person name="Galac M."/>
        </authorList>
    </citation>
    <scope>NUCLEOTIDE SEQUENCE [LARGE SCALE GENOMIC DNA]</scope>
    <source>
        <strain evidence="1 2">EAF2021</strain>
    </source>
</reference>
<accession>A0ABR2L7T0</accession>
<gene>
    <name evidence="1" type="ORF">M9Y10_001588</name>
</gene>
<dbReference type="Proteomes" id="UP001470230">
    <property type="component" value="Unassembled WGS sequence"/>
</dbReference>